<evidence type="ECO:0000259" key="14">
    <source>
        <dbReference type="PROSITE" id="PS50893"/>
    </source>
</evidence>
<evidence type="ECO:0000256" key="11">
    <source>
        <dbReference type="ARBA" id="ARBA00023467"/>
    </source>
</evidence>
<dbReference type="InterPro" id="IPR011527">
    <property type="entry name" value="ABC1_TM_dom"/>
</dbReference>
<dbReference type="EMBL" id="BAAATL010000001">
    <property type="protein sequence ID" value="GAA2464136.1"/>
    <property type="molecule type" value="Genomic_DNA"/>
</dbReference>
<evidence type="ECO:0000256" key="6">
    <source>
        <dbReference type="ARBA" id="ARBA00022741"/>
    </source>
</evidence>
<dbReference type="SUPFAM" id="SSF63380">
    <property type="entry name" value="Riboflavin synthase domain-like"/>
    <property type="match status" value="1"/>
</dbReference>
<dbReference type="Gene3D" id="2.40.30.10">
    <property type="entry name" value="Translation factors"/>
    <property type="match status" value="1"/>
</dbReference>
<evidence type="ECO:0000256" key="4">
    <source>
        <dbReference type="ARBA" id="ARBA00022630"/>
    </source>
</evidence>
<organism evidence="17 18">
    <name type="scientific">Streptomyces graminearus</name>
    <dbReference type="NCBI Taxonomy" id="284030"/>
    <lineage>
        <taxon>Bacteria</taxon>
        <taxon>Bacillati</taxon>
        <taxon>Actinomycetota</taxon>
        <taxon>Actinomycetes</taxon>
        <taxon>Kitasatosporales</taxon>
        <taxon>Streptomycetaceae</taxon>
        <taxon>Streptomyces</taxon>
    </lineage>
</organism>
<dbReference type="CDD" id="cd06193">
    <property type="entry name" value="siderophore_interacting"/>
    <property type="match status" value="1"/>
</dbReference>
<evidence type="ECO:0000313" key="17">
    <source>
        <dbReference type="EMBL" id="GAA2464136.1"/>
    </source>
</evidence>
<dbReference type="PROSITE" id="PS00211">
    <property type="entry name" value="ABC_TRANSPORTER_1"/>
    <property type="match status" value="1"/>
</dbReference>
<dbReference type="RefSeq" id="WP_346081821.1">
    <property type="nucleotide sequence ID" value="NZ_BAAATL010000001.1"/>
</dbReference>
<dbReference type="InterPro" id="IPR003439">
    <property type="entry name" value="ABC_transporter-like_ATP-bd"/>
</dbReference>
<evidence type="ECO:0000259" key="15">
    <source>
        <dbReference type="PROSITE" id="PS50929"/>
    </source>
</evidence>
<evidence type="ECO:0000256" key="9">
    <source>
        <dbReference type="ARBA" id="ARBA00022989"/>
    </source>
</evidence>
<dbReference type="InterPro" id="IPR013113">
    <property type="entry name" value="SIP_FAD-bd"/>
</dbReference>
<keyword evidence="3" id="KW-1003">Cell membrane</keyword>
<evidence type="ECO:0000256" key="12">
    <source>
        <dbReference type="ARBA" id="ARBA00023488"/>
    </source>
</evidence>
<dbReference type="SUPFAM" id="SSF90123">
    <property type="entry name" value="ABC transporter transmembrane region"/>
    <property type="match status" value="1"/>
</dbReference>
<evidence type="ECO:0000256" key="5">
    <source>
        <dbReference type="ARBA" id="ARBA00022692"/>
    </source>
</evidence>
<keyword evidence="18" id="KW-1185">Reference proteome</keyword>
<evidence type="ECO:0000256" key="8">
    <source>
        <dbReference type="ARBA" id="ARBA00022840"/>
    </source>
</evidence>
<dbReference type="PROSITE" id="PS50929">
    <property type="entry name" value="ABC_TM1F"/>
    <property type="match status" value="1"/>
</dbReference>
<dbReference type="InterPro" id="IPR007037">
    <property type="entry name" value="SIP_rossman_dom"/>
</dbReference>
<keyword evidence="9 13" id="KW-1133">Transmembrane helix</keyword>
<dbReference type="InterPro" id="IPR017927">
    <property type="entry name" value="FAD-bd_FR_type"/>
</dbReference>
<feature type="transmembrane region" description="Helical" evidence="13">
    <location>
        <begin position="413"/>
        <end position="432"/>
    </location>
</feature>
<evidence type="ECO:0000259" key="16">
    <source>
        <dbReference type="PROSITE" id="PS51384"/>
    </source>
</evidence>
<keyword evidence="4" id="KW-0285">Flavoprotein</keyword>
<feature type="domain" description="ABC transmembrane type-1" evidence="15">
    <location>
        <begin position="299"/>
        <end position="581"/>
    </location>
</feature>
<sequence>MARRGVSGVIMRAYGARDHEATVTGTELLAPHFLRVRMTSPTLLEDVVVGPAAYVRFWMPDPDDRETEHQRGYTLSEADPATGAFAVDFVLHEPAGPASAWARRATPGTTVGVTSLGSSRFDLPSDPPAGYLLVGDAASVPAINGILDVLPTEVPVELYLEEHQETDRLIPLGEHPRMNVHWVPRRGPESLAAAIPARDWSDWYAWVTPESGSLKHLRTRLRDEFGFPRTETHAQAYWYHGRAFGSNRRTATAEPVSVREPADAVTDTLQAGTGTGPRRGAWRAQAGSRLIAPLRPVLIAAGVAQVLVTFVQLAPFVLMVELSRRLTSGTDTDRLWALGIWAAVLMGAGLLLASGLLLWLHWVDARFARNLRQRLLAKLARLPLGWFDSRGSGQVKQIVQDDTLALHYLVTHAVPDAVAAVVAPVAVLVYLFVVDWRIALLLLVPVVVYIVAMAIMVVQSGPRTKEAMRWADRMNVEAGAYLEGQPVIRVFGGAAASGFRARLGEYIAFLDSWQRPLCGQKAFIDLATRPATFLLLICASGTLLVTTGHMDPVALLPFLLLGTTFGARLLGIGYGLSGLRQGLLAARRIQVTLDARELETVAGRERAPGIPAGRVEFDQVGFSYRPGVPVLEDITLTLEPGTVTALVGPSGSGKSTLAALLARFHDVTDGAIRTGGRDIRELTADELYSRVGFVFQRTQLVHGTVRENIALAVPDARQEQIEAAARAARIHDRIIRLPDGYDTVLGPDAALSGGERQRLSIARAILADTSVLVLDEATAFADPESEFLVQQALNELTAGRTVLVIAHRLRTITGVDRIVVLDHGRIAQSGTHAQLLADDGRYRQLWDAATADIDKTGAPR</sequence>
<dbReference type="Gene3D" id="3.40.50.80">
    <property type="entry name" value="Nucleotide-binding domain of ferredoxin-NADP reductase (FNR) module"/>
    <property type="match status" value="1"/>
</dbReference>
<keyword evidence="10 13" id="KW-0472">Membrane</keyword>
<feature type="transmembrane region" description="Helical" evidence="13">
    <location>
        <begin position="531"/>
        <end position="550"/>
    </location>
</feature>
<dbReference type="PANTHER" id="PTHR24221">
    <property type="entry name" value="ATP-BINDING CASSETTE SUB-FAMILY B"/>
    <property type="match status" value="1"/>
</dbReference>
<dbReference type="InterPro" id="IPR017938">
    <property type="entry name" value="Riboflavin_synthase-like_b-brl"/>
</dbReference>
<reference evidence="18" key="1">
    <citation type="journal article" date="2019" name="Int. J. Syst. Evol. Microbiol.">
        <title>The Global Catalogue of Microorganisms (GCM) 10K type strain sequencing project: providing services to taxonomists for standard genome sequencing and annotation.</title>
        <authorList>
            <consortium name="The Broad Institute Genomics Platform"/>
            <consortium name="The Broad Institute Genome Sequencing Center for Infectious Disease"/>
            <person name="Wu L."/>
            <person name="Ma J."/>
        </authorList>
    </citation>
    <scope>NUCLEOTIDE SEQUENCE [LARGE SCALE GENOMIC DNA]</scope>
    <source>
        <strain evidence="18">JCM 6923</strain>
    </source>
</reference>
<evidence type="ECO:0000256" key="3">
    <source>
        <dbReference type="ARBA" id="ARBA00022475"/>
    </source>
</evidence>
<dbReference type="SMART" id="SM00382">
    <property type="entry name" value="AAA"/>
    <property type="match status" value="1"/>
</dbReference>
<proteinExistence type="predicted"/>
<dbReference type="Gene3D" id="3.40.50.300">
    <property type="entry name" value="P-loop containing nucleotide triphosphate hydrolases"/>
    <property type="match status" value="1"/>
</dbReference>
<feature type="transmembrane region" description="Helical" evidence="13">
    <location>
        <begin position="438"/>
        <end position="458"/>
    </location>
</feature>
<dbReference type="GO" id="GO:0005524">
    <property type="term" value="F:ATP binding"/>
    <property type="evidence" value="ECO:0007669"/>
    <property type="project" value="UniProtKB-KW"/>
</dbReference>
<feature type="transmembrane region" description="Helical" evidence="13">
    <location>
        <begin position="338"/>
        <end position="362"/>
    </location>
</feature>
<comment type="subcellular location">
    <subcellularLocation>
        <location evidence="2">Cell membrane</location>
        <topology evidence="2">Multi-pass membrane protein</topology>
    </subcellularLocation>
</comment>
<dbReference type="Pfam" id="PF00005">
    <property type="entry name" value="ABC_tran"/>
    <property type="match status" value="1"/>
</dbReference>
<dbReference type="InterPro" id="IPR036640">
    <property type="entry name" value="ABC1_TM_sf"/>
</dbReference>
<dbReference type="PROSITE" id="PS51384">
    <property type="entry name" value="FAD_FR"/>
    <property type="match status" value="1"/>
</dbReference>
<gene>
    <name evidence="17" type="ORF">GCM10010422_00570</name>
</gene>
<dbReference type="Gene3D" id="1.20.1560.10">
    <property type="entry name" value="ABC transporter type 1, transmembrane domain"/>
    <property type="match status" value="1"/>
</dbReference>
<comment type="subunit">
    <text evidence="11">Forms a heterodimer with IrtB.</text>
</comment>
<dbReference type="Pfam" id="PF04954">
    <property type="entry name" value="SIP"/>
    <property type="match status" value="1"/>
</dbReference>
<dbReference type="InterPro" id="IPR039421">
    <property type="entry name" value="Type_1_exporter"/>
</dbReference>
<accession>A0ABP5XPT9</accession>
<evidence type="ECO:0000256" key="7">
    <source>
        <dbReference type="ARBA" id="ARBA00022827"/>
    </source>
</evidence>
<comment type="caution">
    <text evidence="17">The sequence shown here is derived from an EMBL/GenBank/DDBJ whole genome shotgun (WGS) entry which is preliminary data.</text>
</comment>
<comment type="cofactor">
    <cofactor evidence="1">
        <name>FAD</name>
        <dbReference type="ChEBI" id="CHEBI:57692"/>
    </cofactor>
</comment>
<dbReference type="Pfam" id="PF00664">
    <property type="entry name" value="ABC_membrane"/>
    <property type="match status" value="1"/>
</dbReference>
<evidence type="ECO:0000256" key="10">
    <source>
        <dbReference type="ARBA" id="ARBA00023136"/>
    </source>
</evidence>
<keyword evidence="7" id="KW-0274">FAD</keyword>
<feature type="transmembrane region" description="Helical" evidence="13">
    <location>
        <begin position="556"/>
        <end position="579"/>
    </location>
</feature>
<protein>
    <recommendedName>
        <fullName evidence="12">Mycobactin import ATP-binding/permease protein IrtA</fullName>
    </recommendedName>
</protein>
<evidence type="ECO:0000256" key="2">
    <source>
        <dbReference type="ARBA" id="ARBA00004651"/>
    </source>
</evidence>
<evidence type="ECO:0000256" key="1">
    <source>
        <dbReference type="ARBA" id="ARBA00001974"/>
    </source>
</evidence>
<dbReference type="SUPFAM" id="SSF52540">
    <property type="entry name" value="P-loop containing nucleoside triphosphate hydrolases"/>
    <property type="match status" value="1"/>
</dbReference>
<keyword evidence="8 17" id="KW-0067">ATP-binding</keyword>
<dbReference type="InterPro" id="IPR039261">
    <property type="entry name" value="FNR_nucleotide-bd"/>
</dbReference>
<name>A0ABP5XPT9_9ACTN</name>
<dbReference type="InterPro" id="IPR027417">
    <property type="entry name" value="P-loop_NTPase"/>
</dbReference>
<dbReference type="PANTHER" id="PTHR24221:SF654">
    <property type="entry name" value="ATP-BINDING CASSETTE SUB-FAMILY B MEMBER 6"/>
    <property type="match status" value="1"/>
</dbReference>
<keyword evidence="6" id="KW-0547">Nucleotide-binding</keyword>
<dbReference type="PROSITE" id="PS50893">
    <property type="entry name" value="ABC_TRANSPORTER_2"/>
    <property type="match status" value="1"/>
</dbReference>
<dbReference type="InterPro" id="IPR017871">
    <property type="entry name" value="ABC_transporter-like_CS"/>
</dbReference>
<keyword evidence="5 13" id="KW-0812">Transmembrane</keyword>
<feature type="domain" description="FAD-binding FR-type" evidence="16">
    <location>
        <begin position="16"/>
        <end position="124"/>
    </location>
</feature>
<evidence type="ECO:0000256" key="13">
    <source>
        <dbReference type="SAM" id="Phobius"/>
    </source>
</evidence>
<dbReference type="Pfam" id="PF08021">
    <property type="entry name" value="FAD_binding_9"/>
    <property type="match status" value="1"/>
</dbReference>
<dbReference type="InterPro" id="IPR003593">
    <property type="entry name" value="AAA+_ATPase"/>
</dbReference>
<dbReference type="Proteomes" id="UP001501721">
    <property type="component" value="Unassembled WGS sequence"/>
</dbReference>
<evidence type="ECO:0000313" key="18">
    <source>
        <dbReference type="Proteomes" id="UP001501721"/>
    </source>
</evidence>
<feature type="transmembrane region" description="Helical" evidence="13">
    <location>
        <begin position="297"/>
        <end position="318"/>
    </location>
</feature>
<feature type="domain" description="ABC transporter" evidence="14">
    <location>
        <begin position="615"/>
        <end position="848"/>
    </location>
</feature>